<proteinExistence type="predicted"/>
<dbReference type="Pfam" id="PF13747">
    <property type="entry name" value="DUF4164"/>
    <property type="match status" value="1"/>
</dbReference>
<evidence type="ECO:0000313" key="2">
    <source>
        <dbReference type="Proteomes" id="UP000199071"/>
    </source>
</evidence>
<dbReference type="InterPro" id="IPR025310">
    <property type="entry name" value="DUF4164"/>
</dbReference>
<accession>A0A1G6A2H6</accession>
<dbReference type="AlphaFoldDB" id="A0A1G6A2H6"/>
<keyword evidence="2" id="KW-1185">Reference proteome</keyword>
<dbReference type="EMBL" id="FMXQ01000001">
    <property type="protein sequence ID" value="SDB02688.1"/>
    <property type="molecule type" value="Genomic_DNA"/>
</dbReference>
<organism evidence="1 2">
    <name type="scientific">Bauldia litoralis</name>
    <dbReference type="NCBI Taxonomy" id="665467"/>
    <lineage>
        <taxon>Bacteria</taxon>
        <taxon>Pseudomonadati</taxon>
        <taxon>Pseudomonadota</taxon>
        <taxon>Alphaproteobacteria</taxon>
        <taxon>Hyphomicrobiales</taxon>
        <taxon>Kaistiaceae</taxon>
        <taxon>Bauldia</taxon>
    </lineage>
</organism>
<evidence type="ECO:0008006" key="3">
    <source>
        <dbReference type="Google" id="ProtNLM"/>
    </source>
</evidence>
<gene>
    <name evidence="1" type="ORF">SAMN02982931_00098</name>
</gene>
<reference evidence="1 2" key="1">
    <citation type="submission" date="2016-10" db="EMBL/GenBank/DDBJ databases">
        <authorList>
            <person name="de Groot N.N."/>
        </authorList>
    </citation>
    <scope>NUCLEOTIDE SEQUENCE [LARGE SCALE GENOMIC DNA]</scope>
    <source>
        <strain evidence="1 2">ATCC 35022</strain>
    </source>
</reference>
<protein>
    <recommendedName>
        <fullName evidence="3">DUF4164 family protein</fullName>
    </recommendedName>
</protein>
<dbReference type="STRING" id="665467.SAMN02982931_00098"/>
<dbReference type="Proteomes" id="UP000199071">
    <property type="component" value="Unassembled WGS sequence"/>
</dbReference>
<evidence type="ECO:0000313" key="1">
    <source>
        <dbReference type="EMBL" id="SDB02688.1"/>
    </source>
</evidence>
<dbReference type="RefSeq" id="WP_090874260.1">
    <property type="nucleotide sequence ID" value="NZ_FMXQ01000001.1"/>
</dbReference>
<name>A0A1G6A2H6_9HYPH</name>
<sequence length="94" mass="10266">MPGGSVLDDALRRMEAVLGRVESAVDQRLDHADRVSDLESELHRVGNDRSRLAQSLDAAEARSGRIADANQEVSRRLVDAMESIREVLNRNGGG</sequence>
<dbReference type="OrthoDB" id="8001694at2"/>